<keyword evidence="3" id="KW-1185">Reference proteome</keyword>
<evidence type="ECO:0000259" key="1">
    <source>
        <dbReference type="Pfam" id="PF14291"/>
    </source>
</evidence>
<name>A0A6G0YL86_APHCR</name>
<protein>
    <submittedName>
        <fullName evidence="2">Zinc finger MYM-type protein 1-like</fullName>
    </submittedName>
</protein>
<dbReference type="PANTHER" id="PTHR45749">
    <property type="match status" value="1"/>
</dbReference>
<accession>A0A6G0YL86</accession>
<dbReference type="InterPro" id="IPR025398">
    <property type="entry name" value="DUF4371"/>
</dbReference>
<sequence length="272" mass="31309">MFRSLLAFRIDSGDKELTNHINNCNKCKKRNKYFSILCDETTNISTKEQMTFLVRYIDMEEIKIKEEFLGVIQLNSTTVFAFCYQLSLKNFRGQGYDGGSNMSGRNNGVQALILRDQPLAHVKHKLLEIWLVLLALYLTSSSKKKLKALCAIRWVERHDSIITFRKLYAHIVITLEELKKMPDSETTCKAVTFSASIKRSEFLISLEIVANLFSYTKMLSPQNIRENSTSRFETYFKNASDIAALVCEDIIIPRLCGRQTTRCNIQTTDPME</sequence>
<dbReference type="EMBL" id="VUJU01003395">
    <property type="protein sequence ID" value="KAF0758036.1"/>
    <property type="molecule type" value="Genomic_DNA"/>
</dbReference>
<gene>
    <name evidence="2" type="ORF">FWK35_00008274</name>
</gene>
<feature type="domain" description="DUF4371" evidence="1">
    <location>
        <begin position="30"/>
        <end position="108"/>
    </location>
</feature>
<reference evidence="2 3" key="1">
    <citation type="submission" date="2019-08" db="EMBL/GenBank/DDBJ databases">
        <title>Whole genome of Aphis craccivora.</title>
        <authorList>
            <person name="Voronova N.V."/>
            <person name="Shulinski R.S."/>
            <person name="Bandarenka Y.V."/>
            <person name="Zhorov D.G."/>
            <person name="Warner D."/>
        </authorList>
    </citation>
    <scope>NUCLEOTIDE SEQUENCE [LARGE SCALE GENOMIC DNA]</scope>
    <source>
        <strain evidence="2">180601</strain>
        <tissue evidence="2">Whole Body</tissue>
    </source>
</reference>
<organism evidence="2 3">
    <name type="scientific">Aphis craccivora</name>
    <name type="common">Cowpea aphid</name>
    <dbReference type="NCBI Taxonomy" id="307492"/>
    <lineage>
        <taxon>Eukaryota</taxon>
        <taxon>Metazoa</taxon>
        <taxon>Ecdysozoa</taxon>
        <taxon>Arthropoda</taxon>
        <taxon>Hexapoda</taxon>
        <taxon>Insecta</taxon>
        <taxon>Pterygota</taxon>
        <taxon>Neoptera</taxon>
        <taxon>Paraneoptera</taxon>
        <taxon>Hemiptera</taxon>
        <taxon>Sternorrhyncha</taxon>
        <taxon>Aphidomorpha</taxon>
        <taxon>Aphidoidea</taxon>
        <taxon>Aphididae</taxon>
        <taxon>Aphidini</taxon>
        <taxon>Aphis</taxon>
        <taxon>Aphis</taxon>
    </lineage>
</organism>
<evidence type="ECO:0000313" key="2">
    <source>
        <dbReference type="EMBL" id="KAF0758036.1"/>
    </source>
</evidence>
<evidence type="ECO:0000313" key="3">
    <source>
        <dbReference type="Proteomes" id="UP000478052"/>
    </source>
</evidence>
<dbReference type="AlphaFoldDB" id="A0A6G0YL86"/>
<dbReference type="Pfam" id="PF14291">
    <property type="entry name" value="DUF4371"/>
    <property type="match status" value="1"/>
</dbReference>
<dbReference type="OrthoDB" id="6621980at2759"/>
<proteinExistence type="predicted"/>
<comment type="caution">
    <text evidence="2">The sequence shown here is derived from an EMBL/GenBank/DDBJ whole genome shotgun (WGS) entry which is preliminary data.</text>
</comment>
<dbReference type="Proteomes" id="UP000478052">
    <property type="component" value="Unassembled WGS sequence"/>
</dbReference>
<dbReference type="PANTHER" id="PTHR45749:SF21">
    <property type="entry name" value="DUF4371 DOMAIN-CONTAINING PROTEIN"/>
    <property type="match status" value="1"/>
</dbReference>